<name>A0A167QF96_PHYB8</name>
<feature type="transmembrane region" description="Helical" evidence="7">
    <location>
        <begin position="242"/>
        <end position="262"/>
    </location>
</feature>
<comment type="subcellular location">
    <subcellularLocation>
        <location evidence="1">Membrane</location>
        <topology evidence="1">Multi-pass membrane protein</topology>
    </subcellularLocation>
</comment>
<dbReference type="VEuPathDB" id="FungiDB:PHYBLDRAFT_139641"/>
<evidence type="ECO:0000256" key="7">
    <source>
        <dbReference type="SAM" id="Phobius"/>
    </source>
</evidence>
<protein>
    <recommendedName>
        <fullName evidence="8">Major facilitator superfamily (MFS) profile domain-containing protein</fullName>
    </recommendedName>
</protein>
<feature type="transmembrane region" description="Helical" evidence="7">
    <location>
        <begin position="420"/>
        <end position="441"/>
    </location>
</feature>
<organism evidence="9 10">
    <name type="scientific">Phycomyces blakesleeanus (strain ATCC 8743b / DSM 1359 / FGSC 10004 / NBRC 33097 / NRRL 1555)</name>
    <dbReference type="NCBI Taxonomy" id="763407"/>
    <lineage>
        <taxon>Eukaryota</taxon>
        <taxon>Fungi</taxon>
        <taxon>Fungi incertae sedis</taxon>
        <taxon>Mucoromycota</taxon>
        <taxon>Mucoromycotina</taxon>
        <taxon>Mucoromycetes</taxon>
        <taxon>Mucorales</taxon>
        <taxon>Phycomycetaceae</taxon>
        <taxon>Phycomyces</taxon>
    </lineage>
</organism>
<dbReference type="Gene3D" id="1.20.1250.20">
    <property type="entry name" value="MFS general substrate transporter like domains"/>
    <property type="match status" value="1"/>
</dbReference>
<dbReference type="PANTHER" id="PTHR23502:SF132">
    <property type="entry name" value="POLYAMINE TRANSPORTER 2-RELATED"/>
    <property type="match status" value="1"/>
</dbReference>
<dbReference type="InterPro" id="IPR036259">
    <property type="entry name" value="MFS_trans_sf"/>
</dbReference>
<feature type="compositionally biased region" description="Low complexity" evidence="6">
    <location>
        <begin position="22"/>
        <end position="33"/>
    </location>
</feature>
<dbReference type="GeneID" id="28991167"/>
<proteinExistence type="predicted"/>
<feature type="compositionally biased region" description="Basic and acidic residues" evidence="6">
    <location>
        <begin position="323"/>
        <end position="336"/>
    </location>
</feature>
<keyword evidence="10" id="KW-1185">Reference proteome</keyword>
<evidence type="ECO:0000256" key="5">
    <source>
        <dbReference type="ARBA" id="ARBA00023136"/>
    </source>
</evidence>
<evidence type="ECO:0000256" key="4">
    <source>
        <dbReference type="ARBA" id="ARBA00022989"/>
    </source>
</evidence>
<evidence type="ECO:0000259" key="8">
    <source>
        <dbReference type="PROSITE" id="PS50850"/>
    </source>
</evidence>
<dbReference type="Proteomes" id="UP000077315">
    <property type="component" value="Unassembled WGS sequence"/>
</dbReference>
<feature type="compositionally biased region" description="Polar residues" evidence="6">
    <location>
        <begin position="1"/>
        <end position="11"/>
    </location>
</feature>
<dbReference type="STRING" id="763407.A0A167QF96"/>
<evidence type="ECO:0000256" key="2">
    <source>
        <dbReference type="ARBA" id="ARBA00022448"/>
    </source>
</evidence>
<evidence type="ECO:0000256" key="6">
    <source>
        <dbReference type="SAM" id="MobiDB-lite"/>
    </source>
</evidence>
<dbReference type="PANTHER" id="PTHR23502">
    <property type="entry name" value="MAJOR FACILITATOR SUPERFAMILY"/>
    <property type="match status" value="1"/>
</dbReference>
<keyword evidence="5 7" id="KW-0472">Membrane</keyword>
<dbReference type="GO" id="GO:0022857">
    <property type="term" value="F:transmembrane transporter activity"/>
    <property type="evidence" value="ECO:0007669"/>
    <property type="project" value="InterPro"/>
</dbReference>
<feature type="transmembrane region" description="Helical" evidence="7">
    <location>
        <begin position="462"/>
        <end position="483"/>
    </location>
</feature>
<evidence type="ECO:0000313" key="9">
    <source>
        <dbReference type="EMBL" id="OAD79610.1"/>
    </source>
</evidence>
<dbReference type="Gene3D" id="1.20.1720.10">
    <property type="entry name" value="Multidrug resistance protein D"/>
    <property type="match status" value="1"/>
</dbReference>
<sequence>MHENSTDNLHNPVSAAINDHTSSPSSMHSLELSQQTQNSLPVETTKKSIPKSSSLARLSAVAQKRVSLRPPVNNDPRLYSKGKKRWILACLALGSSLNGLCSTIYFPALPHITKDLHTNSVGMSLTTSLFILFGGIGPILWASMSDFYHIRRTLYLSSLIVFIVASVGCGLSGNVWVLVVLRCIQSVGTSVTNSVGAGTVSDCWEVTERGSAFSILFLGQFFGPLIGPIIGGGITTVLGWRATFWFCAAYGAFLFCFLFVFLPETYRVEQIWDAHLFHTPEPKNPQTEAKTSLTAVSGLSGISGQPDQSRLSRLSRLSISDESNEHTQVDSTRDLEAADNVDQTQNEINLPSSLRDHQSTAEKQSVQRLNPFQSITMLKHVFVLLVAIQTGVCFGTMFTVETIIPDLYESTYGLKSWQTGLSFVGAGVGNLIGSFVSGRLSDYLLKRARRQRGGKSKAEDRLTLNAWPGGFVLVPLGVLIFGWCIHAHLTIWASMIGFAIVCFGMSQVYASGSAYLVDALPGKGASVTAAANLLRMVMACILSLIAHPVVESIGPGYLATILASLNIIGMFCFVFVKLNGQKMRQKLTFGEVY</sequence>
<feature type="region of interest" description="Disordered" evidence="6">
    <location>
        <begin position="321"/>
        <end position="342"/>
    </location>
</feature>
<dbReference type="OrthoDB" id="440553at2759"/>
<dbReference type="SUPFAM" id="SSF103473">
    <property type="entry name" value="MFS general substrate transporter"/>
    <property type="match status" value="1"/>
</dbReference>
<feature type="region of interest" description="Disordered" evidence="6">
    <location>
        <begin position="1"/>
        <end position="55"/>
    </location>
</feature>
<keyword evidence="4 7" id="KW-1133">Transmembrane helix</keyword>
<feature type="transmembrane region" description="Helical" evidence="7">
    <location>
        <begin position="556"/>
        <end position="576"/>
    </location>
</feature>
<evidence type="ECO:0000313" key="10">
    <source>
        <dbReference type="Proteomes" id="UP000077315"/>
    </source>
</evidence>
<gene>
    <name evidence="9" type="ORF">PHYBLDRAFT_139641</name>
</gene>
<dbReference type="InterPro" id="IPR020846">
    <property type="entry name" value="MFS_dom"/>
</dbReference>
<dbReference type="AlphaFoldDB" id="A0A167QF96"/>
<reference evidence="10" key="1">
    <citation type="submission" date="2015-06" db="EMBL/GenBank/DDBJ databases">
        <title>Expansion of signal transduction pathways in fungi by whole-genome duplication.</title>
        <authorList>
            <consortium name="DOE Joint Genome Institute"/>
            <person name="Corrochano L.M."/>
            <person name="Kuo A."/>
            <person name="Marcet-Houben M."/>
            <person name="Polaino S."/>
            <person name="Salamov A."/>
            <person name="Villalobos J.M."/>
            <person name="Alvarez M.I."/>
            <person name="Avalos J."/>
            <person name="Benito E.P."/>
            <person name="Benoit I."/>
            <person name="Burger G."/>
            <person name="Camino L.P."/>
            <person name="Canovas D."/>
            <person name="Cerda-Olmedo E."/>
            <person name="Cheng J.-F."/>
            <person name="Dominguez A."/>
            <person name="Elias M."/>
            <person name="Eslava A.P."/>
            <person name="Glaser F."/>
            <person name="Grimwood J."/>
            <person name="Gutierrez G."/>
            <person name="Heitman J."/>
            <person name="Henrissat B."/>
            <person name="Iturriaga E.A."/>
            <person name="Lang B.F."/>
            <person name="Lavin J.L."/>
            <person name="Lee S."/>
            <person name="Li W."/>
            <person name="Lindquist E."/>
            <person name="Lopez-Garcia S."/>
            <person name="Luque E.M."/>
            <person name="Marcos A.T."/>
            <person name="Martin J."/>
            <person name="McCluskey K."/>
            <person name="Medina H.R."/>
            <person name="Miralles-Duran A."/>
            <person name="Miyazaki A."/>
            <person name="Munoz-Torres E."/>
            <person name="Oguiza J.A."/>
            <person name="Ohm R."/>
            <person name="Olmedo M."/>
            <person name="Orejas M."/>
            <person name="Ortiz-Castellanos L."/>
            <person name="Pisabarro A.G."/>
            <person name="Rodriguez-Romero J."/>
            <person name="Ruiz-Herrera J."/>
            <person name="Ruiz-Vazquez R."/>
            <person name="Sanz C."/>
            <person name="Schackwitz W."/>
            <person name="Schmutz J."/>
            <person name="Shahriari M."/>
            <person name="Shelest E."/>
            <person name="Silva-Franco F."/>
            <person name="Soanes D."/>
            <person name="Syed K."/>
            <person name="Tagua V.G."/>
            <person name="Talbot N.J."/>
            <person name="Thon M."/>
            <person name="De vries R.P."/>
            <person name="Wiebenga A."/>
            <person name="Yadav J.S."/>
            <person name="Braun E.L."/>
            <person name="Baker S."/>
            <person name="Garre V."/>
            <person name="Horwitz B."/>
            <person name="Torres-Martinez S."/>
            <person name="Idnurm A."/>
            <person name="Herrera-Estrella A."/>
            <person name="Gabaldon T."/>
            <person name="Grigoriev I.V."/>
        </authorList>
    </citation>
    <scope>NUCLEOTIDE SEQUENCE [LARGE SCALE GENOMIC DNA]</scope>
    <source>
        <strain evidence="10">NRRL 1555(-)</strain>
    </source>
</reference>
<feature type="transmembrane region" description="Helical" evidence="7">
    <location>
        <begin position="120"/>
        <end position="142"/>
    </location>
</feature>
<evidence type="ECO:0000256" key="3">
    <source>
        <dbReference type="ARBA" id="ARBA00022692"/>
    </source>
</evidence>
<feature type="domain" description="Major facilitator superfamily (MFS) profile" evidence="8">
    <location>
        <begin position="87"/>
        <end position="581"/>
    </location>
</feature>
<dbReference type="InterPro" id="IPR011701">
    <property type="entry name" value="MFS"/>
</dbReference>
<feature type="transmembrane region" description="Helical" evidence="7">
    <location>
        <begin position="86"/>
        <end position="108"/>
    </location>
</feature>
<feature type="transmembrane region" description="Helical" evidence="7">
    <location>
        <begin position="212"/>
        <end position="230"/>
    </location>
</feature>
<dbReference type="RefSeq" id="XP_018297650.1">
    <property type="nucleotide sequence ID" value="XM_018430261.1"/>
</dbReference>
<feature type="transmembrane region" description="Helical" evidence="7">
    <location>
        <begin position="154"/>
        <end position="173"/>
    </location>
</feature>
<dbReference type="InParanoid" id="A0A167QF96"/>
<dbReference type="GO" id="GO:0005886">
    <property type="term" value="C:plasma membrane"/>
    <property type="evidence" value="ECO:0007669"/>
    <property type="project" value="TreeGrafter"/>
</dbReference>
<dbReference type="EMBL" id="KV440972">
    <property type="protein sequence ID" value="OAD79610.1"/>
    <property type="molecule type" value="Genomic_DNA"/>
</dbReference>
<keyword evidence="3 7" id="KW-0812">Transmembrane</keyword>
<dbReference type="Pfam" id="PF07690">
    <property type="entry name" value="MFS_1"/>
    <property type="match status" value="1"/>
</dbReference>
<dbReference type="PROSITE" id="PS50850">
    <property type="entry name" value="MFS"/>
    <property type="match status" value="1"/>
</dbReference>
<feature type="transmembrane region" description="Helical" evidence="7">
    <location>
        <begin position="489"/>
        <end position="517"/>
    </location>
</feature>
<keyword evidence="2" id="KW-0813">Transport</keyword>
<evidence type="ECO:0000256" key="1">
    <source>
        <dbReference type="ARBA" id="ARBA00004141"/>
    </source>
</evidence>
<accession>A0A167QF96</accession>
<feature type="transmembrane region" description="Helical" evidence="7">
    <location>
        <begin position="529"/>
        <end position="550"/>
    </location>
</feature>
<feature type="transmembrane region" description="Helical" evidence="7">
    <location>
        <begin position="381"/>
        <end position="400"/>
    </location>
</feature>